<reference evidence="1 2" key="1">
    <citation type="submission" date="2021-03" db="EMBL/GenBank/DDBJ databases">
        <title>Genomic Encyclopedia of Type Strains, Phase IV (KMG-IV): sequencing the most valuable type-strain genomes for metagenomic binning, comparative biology and taxonomic classification.</title>
        <authorList>
            <person name="Goeker M."/>
        </authorList>
    </citation>
    <scope>NUCLEOTIDE SEQUENCE [LARGE SCALE GENOMIC DNA]</scope>
    <source>
        <strain evidence="1 2">DSM 23491</strain>
    </source>
</reference>
<dbReference type="RefSeq" id="WP_209849806.1">
    <property type="nucleotide sequence ID" value="NZ_CBCRVE010000005.1"/>
</dbReference>
<sequence length="61" mass="6928">MVNPREQFDELELDSTGEETNLISESRVNWDAVTSNIDHSARESSMLDIDRMVESAAEIDE</sequence>
<evidence type="ECO:0000313" key="2">
    <source>
        <dbReference type="Proteomes" id="UP001519273"/>
    </source>
</evidence>
<dbReference type="Proteomes" id="UP001519273">
    <property type="component" value="Unassembled WGS sequence"/>
</dbReference>
<dbReference type="EMBL" id="JAGGKP010000005">
    <property type="protein sequence ID" value="MBP1937397.1"/>
    <property type="molecule type" value="Genomic_DNA"/>
</dbReference>
<protein>
    <submittedName>
        <fullName evidence="1">Uncharacterized protein</fullName>
    </submittedName>
</protein>
<comment type="caution">
    <text evidence="1">The sequence shown here is derived from an EMBL/GenBank/DDBJ whole genome shotgun (WGS) entry which is preliminary data.</text>
</comment>
<organism evidence="1 2">
    <name type="scientific">Paenibacillus sediminis</name>
    <dbReference type="NCBI Taxonomy" id="664909"/>
    <lineage>
        <taxon>Bacteria</taxon>
        <taxon>Bacillati</taxon>
        <taxon>Bacillota</taxon>
        <taxon>Bacilli</taxon>
        <taxon>Bacillales</taxon>
        <taxon>Paenibacillaceae</taxon>
        <taxon>Paenibacillus</taxon>
    </lineage>
</organism>
<name>A0ABS4H4D1_9BACL</name>
<proteinExistence type="predicted"/>
<accession>A0ABS4H4D1</accession>
<evidence type="ECO:0000313" key="1">
    <source>
        <dbReference type="EMBL" id="MBP1937397.1"/>
    </source>
</evidence>
<keyword evidence="2" id="KW-1185">Reference proteome</keyword>
<gene>
    <name evidence="1" type="ORF">J2Z20_002292</name>
</gene>